<dbReference type="InterPro" id="IPR039556">
    <property type="entry name" value="ICL/PEPM"/>
</dbReference>
<protein>
    <submittedName>
        <fullName evidence="1">Isocitrate lyase/phosphoenolpyruvate mutase family protein</fullName>
    </submittedName>
</protein>
<keyword evidence="2" id="KW-1185">Reference proteome</keyword>
<dbReference type="EMBL" id="JAENHO010000003">
    <property type="protein sequence ID" value="MBL7255116.1"/>
    <property type="molecule type" value="Genomic_DNA"/>
</dbReference>
<comment type="caution">
    <text evidence="1">The sequence shown here is derived from an EMBL/GenBank/DDBJ whole genome shotgun (WGS) entry which is preliminary data.</text>
</comment>
<evidence type="ECO:0000313" key="1">
    <source>
        <dbReference type="EMBL" id="MBL7255116.1"/>
    </source>
</evidence>
<dbReference type="InterPro" id="IPR015813">
    <property type="entry name" value="Pyrv/PenolPyrv_kinase-like_dom"/>
</dbReference>
<gene>
    <name evidence="1" type="ORF">JKJ07_12400</name>
</gene>
<accession>A0ABS1VK80</accession>
<organism evidence="1 2">
    <name type="scientific">Paractinoplanes lichenicola</name>
    <dbReference type="NCBI Taxonomy" id="2802976"/>
    <lineage>
        <taxon>Bacteria</taxon>
        <taxon>Bacillati</taxon>
        <taxon>Actinomycetota</taxon>
        <taxon>Actinomycetes</taxon>
        <taxon>Micromonosporales</taxon>
        <taxon>Micromonosporaceae</taxon>
        <taxon>Paractinoplanes</taxon>
    </lineage>
</organism>
<dbReference type="PANTHER" id="PTHR42905:SF16">
    <property type="entry name" value="CARBOXYPHOSPHONOENOLPYRUVATE PHOSPHONOMUTASE-LIKE PROTEIN (AFU_ORTHOLOGUE AFUA_5G07230)"/>
    <property type="match status" value="1"/>
</dbReference>
<name>A0ABS1VK80_9ACTN</name>
<dbReference type="SUPFAM" id="SSF51621">
    <property type="entry name" value="Phosphoenolpyruvate/pyruvate domain"/>
    <property type="match status" value="1"/>
</dbReference>
<proteinExistence type="predicted"/>
<dbReference type="InterPro" id="IPR040442">
    <property type="entry name" value="Pyrv_kinase-like_dom_sf"/>
</dbReference>
<dbReference type="Proteomes" id="UP000598996">
    <property type="component" value="Unassembled WGS sequence"/>
</dbReference>
<dbReference type="Pfam" id="PF13714">
    <property type="entry name" value="PEP_mutase"/>
    <property type="match status" value="1"/>
</dbReference>
<evidence type="ECO:0000313" key="2">
    <source>
        <dbReference type="Proteomes" id="UP000598996"/>
    </source>
</evidence>
<sequence length="296" mass="29585">MRVAEAAERAIETNVGSVDLAETQTVRVAGAAAKTVAVTENLRSLHMPGKPLVLVNAWDAASARIVEAAGSRAVATTSAGVAWSLGAPDGDALSRDDAVALVRRVVRAVRVPVTADIESGFGVEPEDVATTVRAVVAAGAAGVNIEDGARGVEEQTARLAAARAAAGAELFINARLDAYLRGAGDVDEVVARASAYLDAGADGIFVPGVTDPETVGTLAAKIPAPLNVMAGAGGPSVAEFAALGVARVSLGSAVAQAAYAVARHAAEEALTTGTYAAVADALEYGGLNGLMRGYSA</sequence>
<dbReference type="PANTHER" id="PTHR42905">
    <property type="entry name" value="PHOSPHOENOLPYRUVATE CARBOXYLASE"/>
    <property type="match status" value="1"/>
</dbReference>
<dbReference type="Gene3D" id="3.20.20.60">
    <property type="entry name" value="Phosphoenolpyruvate-binding domains"/>
    <property type="match status" value="1"/>
</dbReference>
<dbReference type="GO" id="GO:0016829">
    <property type="term" value="F:lyase activity"/>
    <property type="evidence" value="ECO:0007669"/>
    <property type="project" value="UniProtKB-KW"/>
</dbReference>
<dbReference type="CDD" id="cd00377">
    <property type="entry name" value="ICL_PEPM"/>
    <property type="match status" value="1"/>
</dbReference>
<keyword evidence="1" id="KW-0456">Lyase</keyword>
<reference evidence="1 2" key="1">
    <citation type="submission" date="2021-01" db="EMBL/GenBank/DDBJ databases">
        <title>Actinoplanes sp. nov. LDG1-01 isolated from lichen.</title>
        <authorList>
            <person name="Saeng-In P."/>
            <person name="Phongsopitanun W."/>
            <person name="Kanchanasin P."/>
            <person name="Yuki M."/>
            <person name="Kudo T."/>
            <person name="Ohkuma M."/>
            <person name="Tanasupawat S."/>
        </authorList>
    </citation>
    <scope>NUCLEOTIDE SEQUENCE [LARGE SCALE GENOMIC DNA]</scope>
    <source>
        <strain evidence="1 2">LDG1-01</strain>
    </source>
</reference>